<proteinExistence type="predicted"/>
<accession>A0A366HUA1</accession>
<dbReference type="EMBL" id="QNRR01000002">
    <property type="protein sequence ID" value="RBP46513.1"/>
    <property type="molecule type" value="Genomic_DNA"/>
</dbReference>
<organism evidence="2 3">
    <name type="scientific">Roseimicrobium gellanilyticum</name>
    <dbReference type="NCBI Taxonomy" id="748857"/>
    <lineage>
        <taxon>Bacteria</taxon>
        <taxon>Pseudomonadati</taxon>
        <taxon>Verrucomicrobiota</taxon>
        <taxon>Verrucomicrobiia</taxon>
        <taxon>Verrucomicrobiales</taxon>
        <taxon>Verrucomicrobiaceae</taxon>
        <taxon>Roseimicrobium</taxon>
    </lineage>
</organism>
<comment type="caution">
    <text evidence="2">The sequence shown here is derived from an EMBL/GenBank/DDBJ whole genome shotgun (WGS) entry which is preliminary data.</text>
</comment>
<protein>
    <submittedName>
        <fullName evidence="2">Uncharacterized protein</fullName>
    </submittedName>
</protein>
<sequence>MTAVFCSGCKEHEKLAAQTKEIQERVEELKAQREEISSTVEKVKLPPAARKGPKALQGTITVQQSDVAALEARKQALEDEVSVLQKDFADYRAKNR</sequence>
<dbReference type="InterPro" id="IPR042103">
    <property type="entry name" value="SerRS_1_N_sf"/>
</dbReference>
<dbReference type="Proteomes" id="UP000253426">
    <property type="component" value="Unassembled WGS sequence"/>
</dbReference>
<reference evidence="2 3" key="1">
    <citation type="submission" date="2018-06" db="EMBL/GenBank/DDBJ databases">
        <title>Genomic Encyclopedia of Type Strains, Phase IV (KMG-IV): sequencing the most valuable type-strain genomes for metagenomic binning, comparative biology and taxonomic classification.</title>
        <authorList>
            <person name="Goeker M."/>
        </authorList>
    </citation>
    <scope>NUCLEOTIDE SEQUENCE [LARGE SCALE GENOMIC DNA]</scope>
    <source>
        <strain evidence="2 3">DSM 25532</strain>
    </source>
</reference>
<keyword evidence="3" id="KW-1185">Reference proteome</keyword>
<evidence type="ECO:0000256" key="1">
    <source>
        <dbReference type="SAM" id="Coils"/>
    </source>
</evidence>
<evidence type="ECO:0000313" key="3">
    <source>
        <dbReference type="Proteomes" id="UP000253426"/>
    </source>
</evidence>
<evidence type="ECO:0000313" key="2">
    <source>
        <dbReference type="EMBL" id="RBP46513.1"/>
    </source>
</evidence>
<dbReference type="Gene3D" id="1.10.287.40">
    <property type="entry name" value="Serine-tRNA synthetase, tRNA binding domain"/>
    <property type="match status" value="1"/>
</dbReference>
<keyword evidence="1" id="KW-0175">Coiled coil</keyword>
<feature type="coiled-coil region" evidence="1">
    <location>
        <begin position="12"/>
        <end position="94"/>
    </location>
</feature>
<gene>
    <name evidence="2" type="ORF">DES53_102904</name>
</gene>
<dbReference type="AlphaFoldDB" id="A0A366HUA1"/>
<name>A0A366HUA1_9BACT</name>